<evidence type="ECO:0000313" key="3">
    <source>
        <dbReference type="EMBL" id="MBB5353707.1"/>
    </source>
</evidence>
<feature type="domain" description="LysM" evidence="2">
    <location>
        <begin position="128"/>
        <end position="172"/>
    </location>
</feature>
<accession>A0A840V624</accession>
<proteinExistence type="predicted"/>
<gene>
    <name evidence="3" type="ORF">HNR46_003968</name>
</gene>
<keyword evidence="1" id="KW-1133">Transmembrane helix</keyword>
<dbReference type="AlphaFoldDB" id="A0A840V624"/>
<evidence type="ECO:0000313" key="4">
    <source>
        <dbReference type="Proteomes" id="UP000557717"/>
    </source>
</evidence>
<organism evidence="3 4">
    <name type="scientific">Haloferula luteola</name>
    <dbReference type="NCBI Taxonomy" id="595692"/>
    <lineage>
        <taxon>Bacteria</taxon>
        <taxon>Pseudomonadati</taxon>
        <taxon>Verrucomicrobiota</taxon>
        <taxon>Verrucomicrobiia</taxon>
        <taxon>Verrucomicrobiales</taxon>
        <taxon>Verrucomicrobiaceae</taxon>
        <taxon>Haloferula</taxon>
    </lineage>
</organism>
<feature type="transmembrane region" description="Helical" evidence="1">
    <location>
        <begin position="6"/>
        <end position="26"/>
    </location>
</feature>
<keyword evidence="1" id="KW-0812">Transmembrane</keyword>
<name>A0A840V624_9BACT</name>
<reference evidence="3 4" key="1">
    <citation type="submission" date="2020-08" db="EMBL/GenBank/DDBJ databases">
        <title>Genomic Encyclopedia of Type Strains, Phase IV (KMG-IV): sequencing the most valuable type-strain genomes for metagenomic binning, comparative biology and taxonomic classification.</title>
        <authorList>
            <person name="Goeker M."/>
        </authorList>
    </citation>
    <scope>NUCLEOTIDE SEQUENCE [LARGE SCALE GENOMIC DNA]</scope>
    <source>
        <strain evidence="3 4">YC6886</strain>
    </source>
</reference>
<dbReference type="Pfam" id="PF01476">
    <property type="entry name" value="LysM"/>
    <property type="match status" value="1"/>
</dbReference>
<dbReference type="CDD" id="cd00118">
    <property type="entry name" value="LysM"/>
    <property type="match status" value="1"/>
</dbReference>
<protein>
    <recommendedName>
        <fullName evidence="2">LysM domain-containing protein</fullName>
    </recommendedName>
</protein>
<keyword evidence="4" id="KW-1185">Reference proteome</keyword>
<evidence type="ECO:0000256" key="1">
    <source>
        <dbReference type="SAM" id="Phobius"/>
    </source>
</evidence>
<dbReference type="InterPro" id="IPR036779">
    <property type="entry name" value="LysM_dom_sf"/>
</dbReference>
<evidence type="ECO:0000259" key="2">
    <source>
        <dbReference type="PROSITE" id="PS51782"/>
    </source>
</evidence>
<dbReference type="RefSeq" id="WP_184021971.1">
    <property type="nucleotide sequence ID" value="NZ_JACHFD010000033.1"/>
</dbReference>
<comment type="caution">
    <text evidence="3">The sequence shown here is derived from an EMBL/GenBank/DDBJ whole genome shotgun (WGS) entry which is preliminary data.</text>
</comment>
<dbReference type="SUPFAM" id="SSF54106">
    <property type="entry name" value="LysM domain"/>
    <property type="match status" value="1"/>
</dbReference>
<sequence>MSLWTLIRILAGLVVAAVVVITLLVIHHVREEPLPGVLARWIPVAPTTAPVVALPKPSADSPEIDPGAKLFEKARQSLAVGDLTVARDRLNQISTQFPHSAVAPETRRILSEMNLDDLLDPAKTDNKILYKVRRGDSYLAIASRHDTSLDMIVYLNGLFGLGNLQPDDELLLMPLDFKLLVEPERRVVSLWKGDGFIAEFPAEEMVGLGSSRVTKIESKAGEKDGRRIPPSHANYRGATKVLTLSKPNAEITVAPEVAPSGDEGLAAGIYLKPEYLEELALLLRPGNEVEIRHSGR</sequence>
<dbReference type="EMBL" id="JACHFD010000033">
    <property type="protein sequence ID" value="MBB5353707.1"/>
    <property type="molecule type" value="Genomic_DNA"/>
</dbReference>
<dbReference type="InterPro" id="IPR018392">
    <property type="entry name" value="LysM"/>
</dbReference>
<dbReference type="PROSITE" id="PS51782">
    <property type="entry name" value="LYSM"/>
    <property type="match status" value="1"/>
</dbReference>
<dbReference type="Proteomes" id="UP000557717">
    <property type="component" value="Unassembled WGS sequence"/>
</dbReference>
<dbReference type="Gene3D" id="3.10.350.10">
    <property type="entry name" value="LysM domain"/>
    <property type="match status" value="1"/>
</dbReference>
<keyword evidence="1" id="KW-0472">Membrane</keyword>